<sequence>MASSVAPAPASNLETLLPRPPTPPRETGKEGDGLVKSILSRAPSSDPQDSLQTPPAANTPTSTDAPDSKLMSSRTRKKVVWSAHTDYKDPVDYRSIDKTHKSSPLSVPSPASRPIKGILKPSSSPNRLVLSSSGDFDATSGQPNIIEMLDSTIKQLAGSDRDSKLDAYMMLSRALKASNNLPDRVALQDKMSLFMQFIQRDMTSKSSTGAPDSSLINHALTLLATFLHFPAIASTLTSDFGVFVIDHSIRAFEDANTPKDVARHLMQVVAFQNFSAKVMTSDRVGRLVTAMYQIEDHLTGKSIVMSRIHIYRRLAKQSSLHMATHSNWLKNVLADMLSSVKDIRGQAISLATEAGFALRSEKQLMRKASEIFQTTNEDQAYIEFYIQRLQEMLKDRQSASAVPQIWSAIILYMRCPLERWQYYGPWLTLVQSAFNTTDFLTKQEANFAWNRYIYLTLADSKATPKNLGTLCQPLLSQLRRRANPKQLEEAVKLQRIVIGGVCNLYYYAFAPGSVKFPPDSIWDVAVQPVLSQLISLDGKPEIPGDCLMQAGRILTSLVDVATPRIWRQDRIMETSPAKPDELPPLDSKWVRKNCDKVFQTVGPLLEKRFLDLANKDSLVFRLWHALVGSIAAASAKDIKVSDDTAKFFAHALGLLSKMWLAGVPEADNSHGPAFLSSVQNFVEVLVKAQGMLPFTEKKLAMMVGNTFEPIATPSQNQGRPSSQGTVRTPLQHLYCLLASVPQGGADDELLSDFFLSVFEPFFLGKAIKARLELTNELLQLLPRASPSPYGPWVLAAQNFSLSLEDSEATSSLIGGGKMLGPKYRDITSLLERGLFGHPRLPLDKWFMLFERLSEKVVQQLGDAGRALAVIEPLAKVLLDCLDSSVEQPSSISLKAVRSLFEVAKLPRDKTALNTARQRLWGASVVAARAGSSDPFDNLYKLGNQALETFYGNSSIFDSDHDIVPFLESIKSFLMTCFPQSSVKAFTKFEAGLCMWIEDDKSCYEHDEESLLSKTLIHTWDAISKELGGRKHLTKDEFDEIESLFKSAFKSKLPTIVDKAIELWNVLAKDEERLDCSDSLKSVASNAGSKKQSAETRGFGKLGGAFGAQTASPKGLPDETNLVVLSSNSSHQADSAAASKMPTRMSTRKRRMEETPEPSRTKPTKRSSTPRLRHDNSQIQFTLVASSSPILEDGSQHLTERQKEVRERQRETEAIYSDMRTSSPGPAKESSPIPDETRAFDGKQAGETTPRHPTSYDNLVSSTPTPRRGQLLNMDDNDPPSSPPIPRPYPLLSEIKSRSMAGGSLDSWEFSSPPGSPDPSDQEVLLDVQSPGEKPAKRSTRKADTRAKNADAALRDVIPSSLGEEESSSSDLTDLSDRNISSSPDPPPQLLETPTKKRLVREAVRVEDSPKSVDDEFVDARSSPEKPSLVQANDTSFALSEGDETRMMKLVEELESGDRAGLQEERNVEDSSDERPSAQSAETRAASPPMTRGAAKRSPSAAIPPTPSESLGNGEGGSKRKRKRGGSRQSNSRSKKQKSEQKSENVETVKERETTVVSEKETPETPSVGVETRGSARRQTEQRQREDKTPRSQKRSSKRNKKTRSEETDDEVMSQLVNESQAVAESQKSNKSLEEEVPVTDDGPRQPTIHTDGSATAADKAESEPQAKITTIMETLQTSLAHLRDVALPRSEVYKMEDMLMDLKRELFEAERRGRDSN</sequence>
<feature type="region of interest" description="Disordered" evidence="7">
    <location>
        <begin position="1"/>
        <end position="81"/>
    </location>
</feature>
<feature type="compositionally biased region" description="Polar residues" evidence="7">
    <location>
        <begin position="1614"/>
        <end position="1629"/>
    </location>
</feature>
<keyword evidence="4" id="KW-0779">Telomere</keyword>
<dbReference type="Pfam" id="PF12231">
    <property type="entry name" value="Rif1_N"/>
    <property type="match status" value="1"/>
</dbReference>
<feature type="compositionally biased region" description="Basic and acidic residues" evidence="7">
    <location>
        <begin position="1399"/>
        <end position="1423"/>
    </location>
</feature>
<evidence type="ECO:0000256" key="2">
    <source>
        <dbReference type="ARBA" id="ARBA00004574"/>
    </source>
</evidence>
<dbReference type="RefSeq" id="XP_018663523.2">
    <property type="nucleotide sequence ID" value="XM_018803117.2"/>
</dbReference>
<accession>A0A2P5A387</accession>
<evidence type="ECO:0000259" key="8">
    <source>
        <dbReference type="Pfam" id="PF12231"/>
    </source>
</evidence>
<dbReference type="InterPro" id="IPR022031">
    <property type="entry name" value="Rif1_N"/>
</dbReference>
<feature type="compositionally biased region" description="Polar residues" evidence="7">
    <location>
        <begin position="1176"/>
        <end position="1188"/>
    </location>
</feature>
<reference evidence="9 10" key="1">
    <citation type="journal article" date="2016" name="Genome Announc.">
        <title>Draft Whole-Genome Sequence of Trichoderma gamsii T6085, a Promising Biocontrol Agent of Fusarium Head Blight on Wheat.</title>
        <authorList>
            <person name="Baroncelli R."/>
            <person name="Zapparata A."/>
            <person name="Piaggeschi G."/>
            <person name="Sarrocco S."/>
            <person name="Vannacci G."/>
        </authorList>
    </citation>
    <scope>NUCLEOTIDE SEQUENCE [LARGE SCALE GENOMIC DNA]</scope>
    <source>
        <strain evidence="9 10">T6085</strain>
    </source>
</reference>
<gene>
    <name evidence="9" type="ORF">TGAM01_v200405</name>
</gene>
<dbReference type="GO" id="GO:0005634">
    <property type="term" value="C:nucleus"/>
    <property type="evidence" value="ECO:0007669"/>
    <property type="project" value="UniProtKB-SubCell"/>
</dbReference>
<proteinExistence type="predicted"/>
<organism evidence="9 10">
    <name type="scientific">Trichoderma gamsii</name>
    <dbReference type="NCBI Taxonomy" id="398673"/>
    <lineage>
        <taxon>Eukaryota</taxon>
        <taxon>Fungi</taxon>
        <taxon>Dikarya</taxon>
        <taxon>Ascomycota</taxon>
        <taxon>Pezizomycotina</taxon>
        <taxon>Sordariomycetes</taxon>
        <taxon>Hypocreomycetidae</taxon>
        <taxon>Hypocreales</taxon>
        <taxon>Hypocreaceae</taxon>
        <taxon>Trichoderma</taxon>
    </lineage>
</organism>
<comment type="subcellular location">
    <subcellularLocation>
        <location evidence="2">Chromosome</location>
        <location evidence="2">Telomere</location>
    </subcellularLocation>
    <subcellularLocation>
        <location evidence="1">Nucleus</location>
    </subcellularLocation>
</comment>
<dbReference type="EMBL" id="JPDN02000001">
    <property type="protein sequence ID" value="PON30985.1"/>
    <property type="molecule type" value="Genomic_DNA"/>
</dbReference>
<evidence type="ECO:0000256" key="1">
    <source>
        <dbReference type="ARBA" id="ARBA00004123"/>
    </source>
</evidence>
<feature type="domain" description="Telomere-associated protein Rif1 N-terminal" evidence="8">
    <location>
        <begin position="156"/>
        <end position="526"/>
    </location>
</feature>
<evidence type="ECO:0000256" key="4">
    <source>
        <dbReference type="ARBA" id="ARBA00022895"/>
    </source>
</evidence>
<evidence type="ECO:0000313" key="9">
    <source>
        <dbReference type="EMBL" id="PON30985.1"/>
    </source>
</evidence>
<evidence type="ECO:0000256" key="5">
    <source>
        <dbReference type="ARBA" id="ARBA00023242"/>
    </source>
</evidence>
<feature type="compositionally biased region" description="Basic and acidic residues" evidence="7">
    <location>
        <begin position="1577"/>
        <end position="1589"/>
    </location>
</feature>
<dbReference type="STRING" id="398673.A0A2P5A387"/>
<dbReference type="Proteomes" id="UP000054821">
    <property type="component" value="Unassembled WGS sequence"/>
</dbReference>
<feature type="region of interest" description="Disordered" evidence="7">
    <location>
        <begin position="1126"/>
        <end position="1664"/>
    </location>
</feature>
<keyword evidence="3" id="KW-0158">Chromosome</keyword>
<evidence type="ECO:0000256" key="3">
    <source>
        <dbReference type="ARBA" id="ARBA00022454"/>
    </source>
</evidence>
<feature type="compositionally biased region" description="Basic and acidic residues" evidence="7">
    <location>
        <begin position="1193"/>
        <end position="1212"/>
    </location>
</feature>
<dbReference type="PANTHER" id="PTHR22928:SF3">
    <property type="entry name" value="TELOMERE-ASSOCIATED PROTEIN RIF1"/>
    <property type="match status" value="1"/>
</dbReference>
<protein>
    <recommendedName>
        <fullName evidence="8">Telomere-associated protein Rif1 N-terminal domain-containing protein</fullName>
    </recommendedName>
</protein>
<feature type="compositionally biased region" description="Polar residues" evidence="7">
    <location>
        <begin position="1250"/>
        <end position="1264"/>
    </location>
</feature>
<feature type="compositionally biased region" description="Basic and acidic residues" evidence="7">
    <location>
        <begin position="1536"/>
        <end position="1562"/>
    </location>
</feature>
<feature type="compositionally biased region" description="Pro residues" evidence="7">
    <location>
        <begin position="1279"/>
        <end position="1288"/>
    </location>
</feature>
<feature type="region of interest" description="Disordered" evidence="7">
    <location>
        <begin position="94"/>
        <end position="126"/>
    </location>
</feature>
<feature type="compositionally biased region" description="Basic and acidic residues" evidence="7">
    <location>
        <begin position="1442"/>
        <end position="1475"/>
    </location>
</feature>
<dbReference type="GeneID" id="29983200"/>
<evidence type="ECO:0000256" key="6">
    <source>
        <dbReference type="ARBA" id="ARBA00023306"/>
    </source>
</evidence>
<name>A0A2P5A387_9HYPO</name>
<evidence type="ECO:0000313" key="10">
    <source>
        <dbReference type="Proteomes" id="UP000054821"/>
    </source>
</evidence>
<dbReference type="GO" id="GO:0000723">
    <property type="term" value="P:telomere maintenance"/>
    <property type="evidence" value="ECO:0007669"/>
    <property type="project" value="TreeGrafter"/>
</dbReference>
<dbReference type="GO" id="GO:0140445">
    <property type="term" value="C:chromosome, telomeric repeat region"/>
    <property type="evidence" value="ECO:0007669"/>
    <property type="project" value="TreeGrafter"/>
</dbReference>
<feature type="compositionally biased region" description="Basic and acidic residues" evidence="7">
    <location>
        <begin position="1150"/>
        <end position="1159"/>
    </location>
</feature>
<feature type="compositionally biased region" description="Polar residues" evidence="7">
    <location>
        <begin position="42"/>
        <end position="73"/>
    </location>
</feature>
<feature type="compositionally biased region" description="Basic residues" evidence="7">
    <location>
        <begin position="1590"/>
        <end position="1601"/>
    </location>
</feature>
<keyword evidence="5" id="KW-0539">Nucleus</keyword>
<dbReference type="PANTHER" id="PTHR22928">
    <property type="entry name" value="TELOMERE-ASSOCIATED PROTEIN RIF1"/>
    <property type="match status" value="1"/>
</dbReference>
<evidence type="ECO:0000256" key="7">
    <source>
        <dbReference type="SAM" id="MobiDB-lite"/>
    </source>
</evidence>
<comment type="caution">
    <text evidence="9">The sequence shown here is derived from an EMBL/GenBank/DDBJ whole genome shotgun (WGS) entry which is preliminary data.</text>
</comment>
<keyword evidence="6" id="KW-0131">Cell cycle</keyword>
<keyword evidence="10" id="KW-1185">Reference proteome</keyword>